<dbReference type="SUPFAM" id="SSF47391">
    <property type="entry name" value="Dimerization-anchoring domain of cAMP-dependent PK regulatory subunit"/>
    <property type="match status" value="1"/>
</dbReference>
<gene>
    <name evidence="2" type="ORF">MGAL_10B005308</name>
</gene>
<comment type="caution">
    <text evidence="2">The sequence shown here is derived from an EMBL/GenBank/DDBJ whole genome shotgun (WGS) entry which is preliminary data.</text>
</comment>
<accession>A0A8B6FXV2</accession>
<evidence type="ECO:0000313" key="2">
    <source>
        <dbReference type="EMBL" id="VDI56348.1"/>
    </source>
</evidence>
<proteinExistence type="predicted"/>
<sequence length="118" mass="14017">MSASTREQAKQYLATHKIPQMFESLLSCLMIERPDDPVVYIEKKMSEIKQIGLDKVNWETFVFHLHPYRYPVRLANIHDGSKYDKEREQEEETLAEMQREKSMGEDYKSDLFKLTEAQ</sequence>
<dbReference type="CDD" id="cd22961">
    <property type="entry name" value="DD_TEX55-like"/>
    <property type="match status" value="1"/>
</dbReference>
<evidence type="ECO:0000256" key="1">
    <source>
        <dbReference type="SAM" id="MobiDB-lite"/>
    </source>
</evidence>
<dbReference type="OrthoDB" id="6436361at2759"/>
<dbReference type="Gene3D" id="1.20.890.10">
    <property type="entry name" value="cAMP-dependent protein kinase regulatory subunit, dimerization-anchoring domain"/>
    <property type="match status" value="1"/>
</dbReference>
<protein>
    <submittedName>
        <fullName evidence="2">Uncharacterized protein</fullName>
    </submittedName>
</protein>
<evidence type="ECO:0000313" key="3">
    <source>
        <dbReference type="Proteomes" id="UP000596742"/>
    </source>
</evidence>
<dbReference type="AlphaFoldDB" id="A0A8B6FXV2"/>
<dbReference type="EMBL" id="UYJE01007600">
    <property type="protein sequence ID" value="VDI56348.1"/>
    <property type="molecule type" value="Genomic_DNA"/>
</dbReference>
<feature type="compositionally biased region" description="Basic and acidic residues" evidence="1">
    <location>
        <begin position="97"/>
        <end position="118"/>
    </location>
</feature>
<reference evidence="2" key="1">
    <citation type="submission" date="2018-11" db="EMBL/GenBank/DDBJ databases">
        <authorList>
            <person name="Alioto T."/>
            <person name="Alioto T."/>
        </authorList>
    </citation>
    <scope>NUCLEOTIDE SEQUENCE</scope>
</reference>
<feature type="region of interest" description="Disordered" evidence="1">
    <location>
        <begin position="83"/>
        <end position="118"/>
    </location>
</feature>
<keyword evidence="3" id="KW-1185">Reference proteome</keyword>
<dbReference type="Proteomes" id="UP000596742">
    <property type="component" value="Unassembled WGS sequence"/>
</dbReference>
<name>A0A8B6FXV2_MYTGA</name>
<organism evidence="2 3">
    <name type="scientific">Mytilus galloprovincialis</name>
    <name type="common">Mediterranean mussel</name>
    <dbReference type="NCBI Taxonomy" id="29158"/>
    <lineage>
        <taxon>Eukaryota</taxon>
        <taxon>Metazoa</taxon>
        <taxon>Spiralia</taxon>
        <taxon>Lophotrochozoa</taxon>
        <taxon>Mollusca</taxon>
        <taxon>Bivalvia</taxon>
        <taxon>Autobranchia</taxon>
        <taxon>Pteriomorphia</taxon>
        <taxon>Mytilida</taxon>
        <taxon>Mytiloidea</taxon>
        <taxon>Mytilidae</taxon>
        <taxon>Mytilinae</taxon>
        <taxon>Mytilus</taxon>
    </lineage>
</organism>